<dbReference type="EMBL" id="CP002117">
    <property type="protein sequence ID" value="ADN37290.1"/>
    <property type="molecule type" value="Genomic_DNA"/>
</dbReference>
<accession>E1RF46</accession>
<reference evidence="2 3" key="1">
    <citation type="journal article" date="2010" name="Stand. Genomic Sci.">
        <title>Complete genome sequence of Methanoplanus petrolearius type strain (SEBR 4847).</title>
        <authorList>
            <person name="Brambilla E."/>
            <person name="Djao O.D."/>
            <person name="Daligault H."/>
            <person name="Lapidus A."/>
            <person name="Lucas S."/>
            <person name="Hammon N."/>
            <person name="Nolan M."/>
            <person name="Tice H."/>
            <person name="Cheng J.F."/>
            <person name="Han C."/>
            <person name="Tapia R."/>
            <person name="Goodwin L."/>
            <person name="Pitluck S."/>
            <person name="Liolios K."/>
            <person name="Ivanova N."/>
            <person name="Mavromatis K."/>
            <person name="Mikhailova N."/>
            <person name="Pati A."/>
            <person name="Chen A."/>
            <person name="Palaniappan K."/>
            <person name="Land M."/>
            <person name="Hauser L."/>
            <person name="Chang Y.J."/>
            <person name="Jeffries C.D."/>
            <person name="Rohde M."/>
            <person name="Spring S."/>
            <person name="Sikorski J."/>
            <person name="Goker M."/>
            <person name="Woyke T."/>
            <person name="Bristow J."/>
            <person name="Eisen J.A."/>
            <person name="Markowitz V."/>
            <person name="Hugenholtz P."/>
            <person name="Kyrpides N.C."/>
            <person name="Klenk H.P."/>
        </authorList>
    </citation>
    <scope>NUCLEOTIDE SEQUENCE [LARGE SCALE GENOMIC DNA]</scope>
    <source>
        <strain evidence="3">DSM 11571 / OCM 486 / SEBR 4847</strain>
    </source>
</reference>
<organism evidence="2 3">
    <name type="scientific">Methanolacinia petrolearia (strain DSM 11571 / OCM 486 / SEBR 4847)</name>
    <name type="common">Methanoplanus petrolearius</name>
    <dbReference type="NCBI Taxonomy" id="679926"/>
    <lineage>
        <taxon>Archaea</taxon>
        <taxon>Methanobacteriati</taxon>
        <taxon>Methanobacteriota</taxon>
        <taxon>Stenosarchaea group</taxon>
        <taxon>Methanomicrobia</taxon>
        <taxon>Methanomicrobiales</taxon>
        <taxon>Methanomicrobiaceae</taxon>
        <taxon>Methanolacinia</taxon>
    </lineage>
</organism>
<dbReference type="eggNOG" id="arCOG03215">
    <property type="taxonomic scope" value="Archaea"/>
</dbReference>
<evidence type="ECO:0000313" key="3">
    <source>
        <dbReference type="Proteomes" id="UP000006565"/>
    </source>
</evidence>
<dbReference type="STRING" id="679926.Mpet_2546"/>
<dbReference type="AlphaFoldDB" id="E1RF46"/>
<sequence>MKIMNGQKIIDQCLIFESQDTRGDLGKAIAEAVSGYSPGDLKKIQWNFSGRIRNINPLYRSKLERTVNGHLSETWEKIRIMNQQGSFSPMKEPLPEDAKQFWNIAAAECSSGEPEKDRIRFLKYLLAGFCIFVMNVPPHPVGMPFPGGDKVQLIDGIYYCPVREKSGDVDSALCPFCPARQTPEIGYLKPPRDGNTRRKQEFIKDTYEHHHFNG</sequence>
<comment type="similarity">
    <text evidence="1">Belongs to the UPF0305 family.</text>
</comment>
<dbReference type="Pfam" id="PF09888">
    <property type="entry name" value="DUF2115"/>
    <property type="match status" value="1"/>
</dbReference>
<name>E1RF46_METP4</name>
<proteinExistence type="inferred from homology"/>
<protein>
    <recommendedName>
        <fullName evidence="1">UPF0305 protein Mpet_2546</fullName>
    </recommendedName>
</protein>
<dbReference type="Proteomes" id="UP000006565">
    <property type="component" value="Chromosome"/>
</dbReference>
<dbReference type="KEGG" id="mpi:Mpet_2546"/>
<evidence type="ECO:0000313" key="2">
    <source>
        <dbReference type="EMBL" id="ADN37290.1"/>
    </source>
</evidence>
<keyword evidence="3" id="KW-1185">Reference proteome</keyword>
<evidence type="ECO:0000256" key="1">
    <source>
        <dbReference type="HAMAP-Rule" id="MF_00763"/>
    </source>
</evidence>
<dbReference type="InterPro" id="IPR019215">
    <property type="entry name" value="DUF2115"/>
</dbReference>
<dbReference type="HAMAP" id="MF_00763">
    <property type="entry name" value="UPF0305"/>
    <property type="match status" value="1"/>
</dbReference>
<dbReference type="HOGENOM" id="CLU_089549_0_0_2"/>
<gene>
    <name evidence="2" type="ordered locus">Mpet_2546</name>
</gene>